<evidence type="ECO:0000313" key="2">
    <source>
        <dbReference type="Proteomes" id="UP000373449"/>
    </source>
</evidence>
<dbReference type="SUPFAM" id="SSF100950">
    <property type="entry name" value="NagB/RpiA/CoA transferase-like"/>
    <property type="match status" value="1"/>
</dbReference>
<dbReference type="Gene3D" id="3.20.20.60">
    <property type="entry name" value="Phosphoenolpyruvate-binding domains"/>
    <property type="match status" value="1"/>
</dbReference>
<accession>A0A484ZJ57</accession>
<proteinExistence type="predicted"/>
<dbReference type="PANTHER" id="PTHR40596">
    <property type="entry name" value="CITRATE LYASE ALPHA CHAIN"/>
    <property type="match status" value="1"/>
</dbReference>
<dbReference type="GO" id="GO:0008815">
    <property type="term" value="F:citrate (pro-3S)-lyase activity"/>
    <property type="evidence" value="ECO:0007669"/>
    <property type="project" value="UniProtKB-EC"/>
</dbReference>
<keyword evidence="1" id="KW-0456">Lyase</keyword>
<dbReference type="EMBL" id="CAADJA010000002">
    <property type="protein sequence ID" value="VFS48512.1"/>
    <property type="molecule type" value="Genomic_DNA"/>
</dbReference>
<dbReference type="Pfam" id="PF04223">
    <property type="entry name" value="CitF"/>
    <property type="match status" value="1"/>
</dbReference>
<dbReference type="InterPro" id="IPR037171">
    <property type="entry name" value="NagB/RpiA_transferase-like"/>
</dbReference>
<evidence type="ECO:0000313" key="1">
    <source>
        <dbReference type="EMBL" id="VFS48512.1"/>
    </source>
</evidence>
<dbReference type="GO" id="GO:0005737">
    <property type="term" value="C:cytoplasm"/>
    <property type="evidence" value="ECO:0007669"/>
    <property type="project" value="InterPro"/>
</dbReference>
<dbReference type="EC" id="4.1.3.6" evidence="1"/>
<gene>
    <name evidence="1" type="primary">citF_4</name>
    <name evidence="1" type="ORF">NCTC12282_03234</name>
</gene>
<organism evidence="1 2">
    <name type="scientific">Budvicia aquatica</name>
    <dbReference type="NCBI Taxonomy" id="82979"/>
    <lineage>
        <taxon>Bacteria</taxon>
        <taxon>Pseudomonadati</taxon>
        <taxon>Pseudomonadota</taxon>
        <taxon>Gammaproteobacteria</taxon>
        <taxon>Enterobacterales</taxon>
        <taxon>Budviciaceae</taxon>
        <taxon>Budvicia</taxon>
    </lineage>
</organism>
<dbReference type="InterPro" id="IPR006472">
    <property type="entry name" value="Citrate_lyase_asu"/>
</dbReference>
<dbReference type="Proteomes" id="UP000373449">
    <property type="component" value="Unassembled WGS sequence"/>
</dbReference>
<dbReference type="GO" id="GO:0006084">
    <property type="term" value="P:acetyl-CoA metabolic process"/>
    <property type="evidence" value="ECO:0007669"/>
    <property type="project" value="InterPro"/>
</dbReference>
<sequence>MAINPRQVDTIHQAFSPTSADIHWAKRVVHALDEAKVLGSGVIALDGKMVDAPIVLRAERTLKLAAYLNLQTGGYGMKNRLNRELPDSLPEIGQLRPYNGAFAAIPDMRRCAPKVKYRFPGNKKLREDLESVFDEIPVTDGMTLSFHHHFRNGDSLVNQVLDIASRRGLKNLRIALSSVFPVHAPMVAHFKDGTVTYLDTDYMSGPVAAAVSQGF</sequence>
<name>A0A484ZJ57_9GAMM</name>
<reference evidence="1 2" key="1">
    <citation type="submission" date="2019-03" db="EMBL/GenBank/DDBJ databases">
        <authorList>
            <consortium name="Pathogen Informatics"/>
        </authorList>
    </citation>
    <scope>NUCLEOTIDE SEQUENCE [LARGE SCALE GENOMIC DNA]</scope>
    <source>
        <strain evidence="1 2">NCTC12282</strain>
    </source>
</reference>
<dbReference type="InterPro" id="IPR040442">
    <property type="entry name" value="Pyrv_kinase-like_dom_sf"/>
</dbReference>
<dbReference type="Gene3D" id="3.40.1080.10">
    <property type="entry name" value="Glutaconate Coenzyme A-transferase"/>
    <property type="match status" value="1"/>
</dbReference>
<protein>
    <submittedName>
        <fullName evidence="1">Citrate lyase alpha chain</fullName>
        <ecNumber evidence="1">4.1.3.6</ecNumber>
    </submittedName>
</protein>
<dbReference type="PANTHER" id="PTHR40596:SF1">
    <property type="entry name" value="CITRATE LYASE ALPHA CHAIN"/>
    <property type="match status" value="1"/>
</dbReference>
<dbReference type="GO" id="GO:0008814">
    <property type="term" value="F:citrate CoA-transferase activity"/>
    <property type="evidence" value="ECO:0007669"/>
    <property type="project" value="InterPro"/>
</dbReference>
<dbReference type="GO" id="GO:0009346">
    <property type="term" value="C:ATP-independent citrate lyase complex"/>
    <property type="evidence" value="ECO:0007669"/>
    <property type="project" value="InterPro"/>
</dbReference>
<dbReference type="AlphaFoldDB" id="A0A484ZJ57"/>